<keyword evidence="3" id="KW-0812">Transmembrane</keyword>
<proteinExistence type="predicted"/>
<feature type="region of interest" description="Disordered" evidence="2">
    <location>
        <begin position="974"/>
        <end position="1007"/>
    </location>
</feature>
<evidence type="ECO:0000256" key="2">
    <source>
        <dbReference type="SAM" id="MobiDB-lite"/>
    </source>
</evidence>
<comment type="subcellular location">
    <subcellularLocation>
        <location evidence="1">Cell envelope</location>
    </subcellularLocation>
</comment>
<feature type="transmembrane region" description="Helical" evidence="3">
    <location>
        <begin position="1015"/>
        <end position="1035"/>
    </location>
</feature>
<dbReference type="InterPro" id="IPR042229">
    <property type="entry name" value="Listeria/Bacterioides_rpt_sf"/>
</dbReference>
<dbReference type="EMBL" id="JAWDKC010000011">
    <property type="protein sequence ID" value="MDV0444838.1"/>
    <property type="molecule type" value="Genomic_DNA"/>
</dbReference>
<keyword evidence="3" id="KW-0472">Membrane</keyword>
<dbReference type="InterPro" id="IPR013378">
    <property type="entry name" value="InlB-like_B-rpt"/>
</dbReference>
<dbReference type="Proteomes" id="UP001272052">
    <property type="component" value="Unassembled WGS sequence"/>
</dbReference>
<dbReference type="RefSeq" id="WP_318785252.1">
    <property type="nucleotide sequence ID" value="NZ_JAWDKC010000011.1"/>
</dbReference>
<gene>
    <name evidence="4" type="ORF">MmiAt1_03820</name>
</gene>
<keyword evidence="3" id="KW-1133">Transmembrane helix</keyword>
<comment type="caution">
    <text evidence="4">The sequence shown here is derived from an EMBL/GenBank/DDBJ whole genome shotgun (WGS) entry which is preliminary data.</text>
</comment>
<evidence type="ECO:0000256" key="1">
    <source>
        <dbReference type="ARBA" id="ARBA00004196"/>
    </source>
</evidence>
<dbReference type="NCBIfam" id="TIGR02543">
    <property type="entry name" value="List_Bact_rpt"/>
    <property type="match status" value="1"/>
</dbReference>
<dbReference type="Pfam" id="PF09479">
    <property type="entry name" value="Flg_new"/>
    <property type="match status" value="4"/>
</dbReference>
<evidence type="ECO:0000313" key="4">
    <source>
        <dbReference type="EMBL" id="MDV0444838.1"/>
    </source>
</evidence>
<evidence type="ECO:0000256" key="3">
    <source>
        <dbReference type="SAM" id="Phobius"/>
    </source>
</evidence>
<dbReference type="Gene3D" id="2.60.40.4270">
    <property type="entry name" value="Listeria-Bacteroides repeat domain"/>
    <property type="match status" value="3"/>
</dbReference>
<organism evidence="4 5">
    <name type="scientific">Methanimicrococcus hacksteinii</name>
    <dbReference type="NCBI Taxonomy" id="3028293"/>
    <lineage>
        <taxon>Archaea</taxon>
        <taxon>Methanobacteriati</taxon>
        <taxon>Methanobacteriota</taxon>
        <taxon>Stenosarchaea group</taxon>
        <taxon>Methanomicrobia</taxon>
        <taxon>Methanosarcinales</taxon>
        <taxon>Methanosarcinaceae</taxon>
        <taxon>Methanimicrococcus</taxon>
    </lineage>
</organism>
<accession>A0ABU3VN51</accession>
<name>A0ABU3VN51_9EURY</name>
<sequence>MKLNKNFSKLVLICLLITILTAGIVPLAAAGADTHKVSFLYVSGSAYLTQDVEQGAKLGVPLAPAIPAGKLSFIGWSTEKDTFNAYNFSKPVTSNLALYAHFSDKYMVSFKDADGDIYLFKLAEPGATVAQPQEAPQTTDESFFLYWTVDDGTGADHGSYEFTNPVNSNFVLRPIYGDSFYVYFHSMGGSPVDYQLIDKGDKAVRPEQNPARPGYNFSYWSLKEDAKPTAEDKAAYEYKFTENTVAESFTIYAVWDSSEMAYWPEVKVVIWQEIENSAINFDNSDTTDSEKDNYKNYVYYDSYIYNAEAGKEFNPSQSAVETYITPPDHSVFYKISPVVVEGDGSSAVNVYYISKVYTVYFDLAVAGAELKAGEETYTYDGDKYSVKAKYNMDLANLWPLNGNDQFEISHSTYLFQGWQPPNGLNSETNNVIWVSKRLSLTENMIPSPSYFSDSEYTVSATWLPSGYNVRLNYMFEALPIELNEDGEPVGTFGEDFVKYNGKYYTLDTRFTQNIISDGAAAMKLKEISGTRNVSEYVMNLSGTDLTNASLGEKNMFLLYNRNRYELSFDLMGGSFSGGGIASEIADVYWEQELSEVYPGDPAREGYVFKGWYEEREYLRPFDISENIMPFRNLELYARWEPAGLVASFYDQPEGTLLGEQNVEIGGLIKKPKEAIDDYFIKEGAPYEKLGVFRGWHHTMSNGLVVKYDFSNSIGKDTVLYGMYQTDNYAVNYESAGETEGTVPTDDDKYKLGVRAIVKGSESGLKAGSMVLAGWEETDNRGIIYYPGSTIEIFSDVWFEAVYANVDEMTTLTYNADYTADGEAFPEELSIPVILLKTYKLMDDQTFARNGYSLIGWAENSGSTEPDYEFDDLFEITAGDPVLYAVWAEIQYCTVTFAIHEDDVKKGEITSEFVFNVPKGSKSVEAIPVVSRPTVKLLPDDSGKVKYKFTGWEKLPEFITEDLIIYAAFEEIKDGGSSGTTTEPAKVTETPERTDNSKPMQGLESPVQGFENPLPGGNITIIWIIPIAIATFVFCMRRELDD</sequence>
<protein>
    <submittedName>
        <fullName evidence="4">Uncharacterized protein</fullName>
    </submittedName>
</protein>
<reference evidence="4 5" key="1">
    <citation type="submission" date="2023-06" db="EMBL/GenBank/DDBJ databases">
        <title>Genome sequence of Methanimicrococcus sp. At1.</title>
        <authorList>
            <person name="Protasov E."/>
            <person name="Platt K."/>
            <person name="Poehlein A."/>
            <person name="Daniel R."/>
            <person name="Brune A."/>
        </authorList>
    </citation>
    <scope>NUCLEOTIDE SEQUENCE [LARGE SCALE GENOMIC DNA]</scope>
    <source>
        <strain evidence="4 5">At1</strain>
    </source>
</reference>
<evidence type="ECO:0000313" key="5">
    <source>
        <dbReference type="Proteomes" id="UP001272052"/>
    </source>
</evidence>
<keyword evidence="5" id="KW-1185">Reference proteome</keyword>